<evidence type="ECO:0000256" key="1">
    <source>
        <dbReference type="SAM" id="MobiDB-lite"/>
    </source>
</evidence>
<evidence type="ECO:0000313" key="3">
    <source>
        <dbReference type="Proteomes" id="UP000295636"/>
    </source>
</evidence>
<comment type="caution">
    <text evidence="2">The sequence shown here is derived from an EMBL/GenBank/DDBJ whole genome shotgun (WGS) entry which is preliminary data.</text>
</comment>
<proteinExistence type="predicted"/>
<sequence>MLFSNSQKQLILEILMKERRRIFSKHRGELLNKTIADLQQMARNESVNAPKTSDNSIDWSSRSKRK</sequence>
<feature type="compositionally biased region" description="Polar residues" evidence="1">
    <location>
        <begin position="43"/>
        <end position="60"/>
    </location>
</feature>
<accession>A0A4R5KLZ2</accession>
<keyword evidence="3" id="KW-1185">Reference proteome</keyword>
<dbReference type="AlphaFoldDB" id="A0A4R5KLZ2"/>
<reference evidence="2 3" key="1">
    <citation type="submission" date="2019-03" db="EMBL/GenBank/DDBJ databases">
        <title>This is whole genome sequence of Paenibacillus sp MS74 strain.</title>
        <authorList>
            <person name="Trinh H.N."/>
        </authorList>
    </citation>
    <scope>NUCLEOTIDE SEQUENCE [LARGE SCALE GENOMIC DNA]</scope>
    <source>
        <strain evidence="2 3">MS74</strain>
    </source>
</reference>
<dbReference type="OrthoDB" id="2655466at2"/>
<evidence type="ECO:0000313" key="2">
    <source>
        <dbReference type="EMBL" id="TDF96609.1"/>
    </source>
</evidence>
<dbReference type="Proteomes" id="UP000295636">
    <property type="component" value="Unassembled WGS sequence"/>
</dbReference>
<dbReference type="EMBL" id="SMRT01000007">
    <property type="protein sequence ID" value="TDF96609.1"/>
    <property type="molecule type" value="Genomic_DNA"/>
</dbReference>
<name>A0A4R5KLZ2_9BACL</name>
<gene>
    <name evidence="2" type="ORF">E1757_16060</name>
</gene>
<dbReference type="RefSeq" id="WP_133229863.1">
    <property type="nucleotide sequence ID" value="NZ_SMRT01000007.1"/>
</dbReference>
<protein>
    <submittedName>
        <fullName evidence="2">Uncharacterized protein</fullName>
    </submittedName>
</protein>
<feature type="region of interest" description="Disordered" evidence="1">
    <location>
        <begin position="43"/>
        <end position="66"/>
    </location>
</feature>
<organism evidence="2 3">
    <name type="scientific">Paenibacillus piri</name>
    <dbReference type="NCBI Taxonomy" id="2547395"/>
    <lineage>
        <taxon>Bacteria</taxon>
        <taxon>Bacillati</taxon>
        <taxon>Bacillota</taxon>
        <taxon>Bacilli</taxon>
        <taxon>Bacillales</taxon>
        <taxon>Paenibacillaceae</taxon>
        <taxon>Paenibacillus</taxon>
    </lineage>
</organism>